<protein>
    <submittedName>
        <fullName evidence="5">DNA-directed RNA polymerase specialized sigma subunit, sigma24 family</fullName>
    </submittedName>
</protein>
<dbReference type="GO" id="GO:0000428">
    <property type="term" value="C:DNA-directed RNA polymerase complex"/>
    <property type="evidence" value="ECO:0007669"/>
    <property type="project" value="UniProtKB-KW"/>
</dbReference>
<dbReference type="PANTHER" id="PTHR43133">
    <property type="entry name" value="RNA POLYMERASE ECF-TYPE SIGMA FACTO"/>
    <property type="match status" value="1"/>
</dbReference>
<dbReference type="PANTHER" id="PTHR43133:SF62">
    <property type="entry name" value="RNA POLYMERASE SIGMA FACTOR SIGZ"/>
    <property type="match status" value="1"/>
</dbReference>
<dbReference type="GO" id="GO:0016987">
    <property type="term" value="F:sigma factor activity"/>
    <property type="evidence" value="ECO:0007669"/>
    <property type="project" value="UniProtKB-KW"/>
</dbReference>
<evidence type="ECO:0000256" key="3">
    <source>
        <dbReference type="ARBA" id="ARBA00023163"/>
    </source>
</evidence>
<dbReference type="STRING" id="419479.SAMN04488563_5315"/>
<keyword evidence="5" id="KW-0240">DNA-directed RNA polymerase</keyword>
<keyword evidence="1" id="KW-0805">Transcription regulation</keyword>
<evidence type="ECO:0000256" key="4">
    <source>
        <dbReference type="SAM" id="MobiDB-lite"/>
    </source>
</evidence>
<proteinExistence type="predicted"/>
<dbReference type="InterPro" id="IPR039425">
    <property type="entry name" value="RNA_pol_sigma-70-like"/>
</dbReference>
<dbReference type="AlphaFoldDB" id="A0A1H2L7I2"/>
<accession>A0A1H2L7I2</accession>
<dbReference type="Gene3D" id="1.10.1740.10">
    <property type="match status" value="1"/>
</dbReference>
<evidence type="ECO:0000256" key="1">
    <source>
        <dbReference type="ARBA" id="ARBA00023015"/>
    </source>
</evidence>
<dbReference type="GO" id="GO:0006352">
    <property type="term" value="P:DNA-templated transcription initiation"/>
    <property type="evidence" value="ECO:0007669"/>
    <property type="project" value="InterPro"/>
</dbReference>
<keyword evidence="3" id="KW-0804">Transcription</keyword>
<dbReference type="InterPro" id="IPR013325">
    <property type="entry name" value="RNA_pol_sigma_r2"/>
</dbReference>
<reference evidence="6" key="1">
    <citation type="submission" date="2016-10" db="EMBL/GenBank/DDBJ databases">
        <authorList>
            <person name="Varghese N."/>
            <person name="Submissions S."/>
        </authorList>
    </citation>
    <scope>NUCLEOTIDE SEQUENCE [LARGE SCALE GENOMIC DNA]</scope>
    <source>
        <strain evidence="6">DSM 45079</strain>
    </source>
</reference>
<gene>
    <name evidence="5" type="ORF">SAMN04488563_5315</name>
</gene>
<evidence type="ECO:0000256" key="2">
    <source>
        <dbReference type="ARBA" id="ARBA00023082"/>
    </source>
</evidence>
<evidence type="ECO:0000313" key="5">
    <source>
        <dbReference type="EMBL" id="SDU76784.1"/>
    </source>
</evidence>
<name>A0A1H2L7I2_9ACTN</name>
<organism evidence="5 6">
    <name type="scientific">Jiangella alkaliphila</name>
    <dbReference type="NCBI Taxonomy" id="419479"/>
    <lineage>
        <taxon>Bacteria</taxon>
        <taxon>Bacillati</taxon>
        <taxon>Actinomycetota</taxon>
        <taxon>Actinomycetes</taxon>
        <taxon>Jiangellales</taxon>
        <taxon>Jiangellaceae</taxon>
        <taxon>Jiangella</taxon>
    </lineage>
</organism>
<keyword evidence="6" id="KW-1185">Reference proteome</keyword>
<evidence type="ECO:0000313" key="6">
    <source>
        <dbReference type="Proteomes" id="UP000182977"/>
    </source>
</evidence>
<feature type="region of interest" description="Disordered" evidence="4">
    <location>
        <begin position="147"/>
        <end position="167"/>
    </location>
</feature>
<dbReference type="EMBL" id="LT629791">
    <property type="protein sequence ID" value="SDU76784.1"/>
    <property type="molecule type" value="Genomic_DNA"/>
</dbReference>
<sequence length="167" mass="17233">MCLPAREARVIIGGMESTNRAAGLLARAADGDVAAFGEFYDLCAPAVYGLCLDVVGDASVAQGVVQEVFVELWERCGETVASGRPPLTAATEIARTRAVSQLVPADAAMAPEQAYRHGRTYREIAGLLGVAPESVPAMLEHALSHVAGESGPAHDGRSATMSGSPLG</sequence>
<dbReference type="Proteomes" id="UP000182977">
    <property type="component" value="Chromosome I"/>
</dbReference>
<dbReference type="SUPFAM" id="SSF88946">
    <property type="entry name" value="Sigma2 domain of RNA polymerase sigma factors"/>
    <property type="match status" value="1"/>
</dbReference>
<keyword evidence="2" id="KW-0731">Sigma factor</keyword>